<proteinExistence type="predicted"/>
<name>A0A1G8AQF1_9PROT</name>
<protein>
    <submittedName>
        <fullName evidence="1">Uncharacterized protein</fullName>
    </submittedName>
</protein>
<gene>
    <name evidence="1" type="ORF">SAMN05421742_10573</name>
</gene>
<dbReference type="AlphaFoldDB" id="A0A1G8AQF1"/>
<evidence type="ECO:0000313" key="1">
    <source>
        <dbReference type="EMBL" id="SDH23195.1"/>
    </source>
</evidence>
<dbReference type="RefSeq" id="WP_092618574.1">
    <property type="nucleotide sequence ID" value="NZ_FNCV01000005.1"/>
</dbReference>
<evidence type="ECO:0000313" key="2">
    <source>
        <dbReference type="Proteomes" id="UP000217076"/>
    </source>
</evidence>
<dbReference type="Proteomes" id="UP000217076">
    <property type="component" value="Unassembled WGS sequence"/>
</dbReference>
<dbReference type="EMBL" id="FNCV01000005">
    <property type="protein sequence ID" value="SDH23195.1"/>
    <property type="molecule type" value="Genomic_DNA"/>
</dbReference>
<keyword evidence="2" id="KW-1185">Reference proteome</keyword>
<reference evidence="2" key="1">
    <citation type="submission" date="2016-10" db="EMBL/GenBank/DDBJ databases">
        <authorList>
            <person name="Varghese N."/>
            <person name="Submissions S."/>
        </authorList>
    </citation>
    <scope>NUCLEOTIDE SEQUENCE [LARGE SCALE GENOMIC DNA]</scope>
    <source>
        <strain evidence="2">930I</strain>
    </source>
</reference>
<organism evidence="1 2">
    <name type="scientific">Roseospirillum parvum</name>
    <dbReference type="NCBI Taxonomy" id="83401"/>
    <lineage>
        <taxon>Bacteria</taxon>
        <taxon>Pseudomonadati</taxon>
        <taxon>Pseudomonadota</taxon>
        <taxon>Alphaproteobacteria</taxon>
        <taxon>Rhodospirillales</taxon>
        <taxon>Rhodospirillaceae</taxon>
        <taxon>Roseospirillum</taxon>
    </lineage>
</organism>
<sequence>MVPIFRSRLYVSLLIGDLQIRRVIGTLPPLDEAAIAVRAERARLVVEARYRACESATAQAPGMRPTDLRQG</sequence>
<accession>A0A1G8AQF1</accession>